<organism evidence="1 2">
    <name type="scientific">Vigna unguiculata</name>
    <name type="common">Cowpea</name>
    <dbReference type="NCBI Taxonomy" id="3917"/>
    <lineage>
        <taxon>Eukaryota</taxon>
        <taxon>Viridiplantae</taxon>
        <taxon>Streptophyta</taxon>
        <taxon>Embryophyta</taxon>
        <taxon>Tracheophyta</taxon>
        <taxon>Spermatophyta</taxon>
        <taxon>Magnoliopsida</taxon>
        <taxon>eudicotyledons</taxon>
        <taxon>Gunneridae</taxon>
        <taxon>Pentapetalae</taxon>
        <taxon>rosids</taxon>
        <taxon>fabids</taxon>
        <taxon>Fabales</taxon>
        <taxon>Fabaceae</taxon>
        <taxon>Papilionoideae</taxon>
        <taxon>50 kb inversion clade</taxon>
        <taxon>NPAAA clade</taxon>
        <taxon>indigoferoid/millettioid clade</taxon>
        <taxon>Phaseoleae</taxon>
        <taxon>Vigna</taxon>
    </lineage>
</organism>
<gene>
    <name evidence="1" type="ORF">DEO72_LG3g3417</name>
</gene>
<sequence length="239" mass="27140">MDPSSEHSNDDHVDIVQTSILCLMRELDGPSSNLTNNDHVDIVQVVLEPPNDDQPLLVNAKQEKPLTLLVLISISHFLSRFERNNQVMTTTKKFGPLMPQFELPPSYPMKRTWMDPSSEHSNDDHVDIVQTSILCLMRELDGPSSNLTNNDHVDIVQVVLEPPNDDQPLLVNAKQEKPLTLLVLISISHFLSRFERNNQVMTTTKKFGPLMPQFELPPSYPMVLLYFSLIVTITFTTPK</sequence>
<dbReference type="EMBL" id="CP039347">
    <property type="protein sequence ID" value="QCD88865.1"/>
    <property type="molecule type" value="Genomic_DNA"/>
</dbReference>
<accession>A0A4D6LKJ7</accession>
<proteinExistence type="predicted"/>
<reference evidence="1 2" key="1">
    <citation type="submission" date="2019-04" db="EMBL/GenBank/DDBJ databases">
        <title>An improved genome assembly and genetic linkage map for asparagus bean, Vigna unguiculata ssp. sesquipedialis.</title>
        <authorList>
            <person name="Xia Q."/>
            <person name="Zhang R."/>
            <person name="Dong Y."/>
        </authorList>
    </citation>
    <scope>NUCLEOTIDE SEQUENCE [LARGE SCALE GENOMIC DNA]</scope>
    <source>
        <tissue evidence="1">Leaf</tissue>
    </source>
</reference>
<keyword evidence="2" id="KW-1185">Reference proteome</keyword>
<evidence type="ECO:0000313" key="1">
    <source>
        <dbReference type="EMBL" id="QCD88865.1"/>
    </source>
</evidence>
<name>A0A4D6LKJ7_VIGUN</name>
<evidence type="ECO:0000313" key="2">
    <source>
        <dbReference type="Proteomes" id="UP000501690"/>
    </source>
</evidence>
<protein>
    <submittedName>
        <fullName evidence="1">Uncharacterized protein</fullName>
    </submittedName>
</protein>
<dbReference type="Proteomes" id="UP000501690">
    <property type="component" value="Linkage Group LG3"/>
</dbReference>
<dbReference type="AlphaFoldDB" id="A0A4D6LKJ7"/>